<dbReference type="AlphaFoldDB" id="Q1Q0H7"/>
<dbReference type="EMBL" id="CT573072">
    <property type="protein sequence ID" value="CAJ72024.1"/>
    <property type="molecule type" value="Genomic_DNA"/>
</dbReference>
<protein>
    <submittedName>
        <fullName evidence="2">Uncharacterized protein</fullName>
    </submittedName>
</protein>
<reference evidence="2" key="1">
    <citation type="journal article" date="2006" name="Nature">
        <title>Deciphering the evolution and metabolism of an anammox bacterium from a community genome.</title>
        <authorList>
            <person name="Strous M."/>
            <person name="Pelletier E."/>
            <person name="Mangenot S."/>
            <person name="Rattei T."/>
            <person name="Lehner A."/>
            <person name="Taylor M.W."/>
            <person name="Horn M."/>
            <person name="Daims H."/>
            <person name="Bartol-Mavel D."/>
            <person name="Wincker P."/>
            <person name="Barbe V."/>
            <person name="Fonknechten N."/>
            <person name="Vallenet D."/>
            <person name="Segurens B."/>
            <person name="Schenowitz-Truong C."/>
            <person name="Medigue C."/>
            <person name="Collingro A."/>
            <person name="Snel B."/>
            <person name="Dutilh B.E."/>
            <person name="OpDenCamp H.J.M."/>
            <person name="vanDerDrift C."/>
            <person name="Cirpus I."/>
            <person name="vanDePas-Schoonen K.T."/>
            <person name="Harhangi H.R."/>
            <person name="vanNiftrik L."/>
            <person name="Schmid M."/>
            <person name="Keltjens J."/>
            <person name="vanDeVossenberg J."/>
            <person name="Kartal B."/>
            <person name="Meier H."/>
            <person name="Frishman D."/>
            <person name="Huynen M.A."/>
            <person name="Mewes H."/>
            <person name="Weissenbach J."/>
            <person name="Jetten M.S.M."/>
            <person name="Wagner M."/>
            <person name="LePaslier D."/>
        </authorList>
    </citation>
    <scope>NUCLEOTIDE SEQUENCE</scope>
</reference>
<keyword evidence="1" id="KW-0812">Transmembrane</keyword>
<proteinExistence type="predicted"/>
<organism evidence="2">
    <name type="scientific">Kuenenia stuttgartiensis</name>
    <dbReference type="NCBI Taxonomy" id="174633"/>
    <lineage>
        <taxon>Bacteria</taxon>
        <taxon>Pseudomonadati</taxon>
        <taxon>Planctomycetota</taxon>
        <taxon>Candidatus Brocadiia</taxon>
        <taxon>Candidatus Brocadiales</taxon>
        <taxon>Candidatus Brocadiaceae</taxon>
        <taxon>Candidatus Kuenenia</taxon>
    </lineage>
</organism>
<name>Q1Q0H7_KUEST</name>
<reference evidence="2" key="2">
    <citation type="submission" date="2006-01" db="EMBL/GenBank/DDBJ databases">
        <authorList>
            <person name="Genoscope"/>
        </authorList>
    </citation>
    <scope>NUCLEOTIDE SEQUENCE</scope>
</reference>
<feature type="transmembrane region" description="Helical" evidence="1">
    <location>
        <begin position="17"/>
        <end position="37"/>
    </location>
</feature>
<keyword evidence="1" id="KW-1133">Transmembrane helix</keyword>
<evidence type="ECO:0000313" key="2">
    <source>
        <dbReference type="EMBL" id="CAJ72024.1"/>
    </source>
</evidence>
<accession>Q1Q0H7</accession>
<evidence type="ECO:0000256" key="1">
    <source>
        <dbReference type="SAM" id="Phobius"/>
    </source>
</evidence>
<sequence length="94" mass="10313">MRPKAALGVSMSDYSSVISAVATVGLVAFSVFQWISLKARVKESAKSRYASLILSVEEIMQKLVPDLLSIHSLEATRHASWELDERRAADHVVG</sequence>
<keyword evidence="1" id="KW-0472">Membrane</keyword>
<gene>
    <name evidence="2" type="ORF">kustd1279</name>
</gene>